<gene>
    <name evidence="2" type="ORF">LCGC14_1286030</name>
</gene>
<feature type="coiled-coil region" evidence="1">
    <location>
        <begin position="22"/>
        <end position="49"/>
    </location>
</feature>
<comment type="caution">
    <text evidence="2">The sequence shown here is derived from an EMBL/GenBank/DDBJ whole genome shotgun (WGS) entry which is preliminary data.</text>
</comment>
<evidence type="ECO:0000256" key="1">
    <source>
        <dbReference type="SAM" id="Coils"/>
    </source>
</evidence>
<accession>A0A0F9LES1</accession>
<protein>
    <submittedName>
        <fullName evidence="2">Uncharacterized protein</fullName>
    </submittedName>
</protein>
<reference evidence="2" key="1">
    <citation type="journal article" date="2015" name="Nature">
        <title>Complex archaea that bridge the gap between prokaryotes and eukaryotes.</title>
        <authorList>
            <person name="Spang A."/>
            <person name="Saw J.H."/>
            <person name="Jorgensen S.L."/>
            <person name="Zaremba-Niedzwiedzka K."/>
            <person name="Martijn J."/>
            <person name="Lind A.E."/>
            <person name="van Eijk R."/>
            <person name="Schleper C."/>
            <person name="Guy L."/>
            <person name="Ettema T.J."/>
        </authorList>
    </citation>
    <scope>NUCLEOTIDE SEQUENCE</scope>
</reference>
<proteinExistence type="predicted"/>
<keyword evidence="1" id="KW-0175">Coiled coil</keyword>
<evidence type="ECO:0000313" key="2">
    <source>
        <dbReference type="EMBL" id="KKM85736.1"/>
    </source>
</evidence>
<organism evidence="2">
    <name type="scientific">marine sediment metagenome</name>
    <dbReference type="NCBI Taxonomy" id="412755"/>
    <lineage>
        <taxon>unclassified sequences</taxon>
        <taxon>metagenomes</taxon>
        <taxon>ecological metagenomes</taxon>
    </lineage>
</organism>
<sequence>MIDLKKDIKVFLKEQKFLIPRLNAMDKTLRQLEKKIERHIRREWKATKQKAELHLLVLQGGSHTTSFKMDILINLRQYALSGRKWAKINYDNDFNKTYTLVDPPIDIKFLKAFAERMTKELGILVYENQEHIPTKKQLKKQVEKYGYGDFAQFNITFNDDLKLIESGKVWYKGWEIPDEFLICQRKSNNKLVITYSTNGHAGGFDIILDNPMKEELDTFLEYVEQDNDNSHIRTKLNSAA</sequence>
<name>A0A0F9LES1_9ZZZZ</name>
<dbReference type="EMBL" id="LAZR01007363">
    <property type="protein sequence ID" value="KKM85736.1"/>
    <property type="molecule type" value="Genomic_DNA"/>
</dbReference>
<dbReference type="AlphaFoldDB" id="A0A0F9LES1"/>